<accession>B7VER0</accession>
<keyword evidence="1" id="KW-0812">Transmembrane</keyword>
<proteinExistence type="predicted"/>
<reference evidence="2" key="2">
    <citation type="submission" date="2008-11" db="EMBL/GenBank/DDBJ databases">
        <authorList>
            <person name="Schwarz S.P."/>
        </authorList>
    </citation>
    <scope>NUCLEOTIDE SEQUENCE</scope>
    <source>
        <strain evidence="2">F66</strain>
    </source>
</reference>
<reference evidence="2" key="1">
    <citation type="submission" date="2008-11" db="EMBL/GenBank/DDBJ databases">
        <title>Molecular analysis of sulfonamide and trimethoprim resistance among fish-pathogenic Aeromonads.</title>
        <authorList>
            <person name="Kadlec K."/>
            <person name="von Czapiewski E."/>
            <person name="Kaspar H."/>
            <person name="Steinacker U."/>
            <person name="Wallmann J."/>
            <person name="Schwarz S."/>
        </authorList>
    </citation>
    <scope>NUCLEOTIDE SEQUENCE</scope>
    <source>
        <strain evidence="2">F66</strain>
    </source>
</reference>
<sequence length="98" mass="9912">MQHDAKASQLSRQASTALAVGVGALSFGAGVLVALFVPAGQSGWSGLALIPLWLLVEGVLGFLVILGSIPGKPERLSVVAIVLVGFYAGALLVPVMTT</sequence>
<dbReference type="EMBL" id="FM877481">
    <property type="protein sequence ID" value="CAT00045.1"/>
    <property type="molecule type" value="Genomic_DNA"/>
</dbReference>
<feature type="transmembrane region" description="Helical" evidence="1">
    <location>
        <begin position="43"/>
        <end position="66"/>
    </location>
</feature>
<evidence type="ECO:0000256" key="1">
    <source>
        <dbReference type="SAM" id="Phobius"/>
    </source>
</evidence>
<keyword evidence="1" id="KW-0472">Membrane</keyword>
<feature type="transmembrane region" description="Helical" evidence="1">
    <location>
        <begin position="78"/>
        <end position="97"/>
    </location>
</feature>
<name>B7VER0_AERHY</name>
<feature type="transmembrane region" description="Helical" evidence="1">
    <location>
        <begin position="16"/>
        <end position="37"/>
    </location>
</feature>
<organism evidence="2">
    <name type="scientific">Aeromonas hydrophila</name>
    <dbReference type="NCBI Taxonomy" id="644"/>
    <lineage>
        <taxon>Bacteria</taxon>
        <taxon>Pseudomonadati</taxon>
        <taxon>Pseudomonadota</taxon>
        <taxon>Gammaproteobacteria</taxon>
        <taxon>Aeromonadales</taxon>
        <taxon>Aeromonadaceae</taxon>
        <taxon>Aeromonas</taxon>
    </lineage>
</organism>
<evidence type="ECO:0000313" key="2">
    <source>
        <dbReference type="EMBL" id="CAT00045.1"/>
    </source>
</evidence>
<protein>
    <submittedName>
        <fullName evidence="2">Uncharacterized protein</fullName>
    </submittedName>
</protein>
<dbReference type="AlphaFoldDB" id="B7VER0"/>
<keyword evidence="1" id="KW-1133">Transmembrane helix</keyword>